<evidence type="ECO:0000256" key="7">
    <source>
        <dbReference type="ARBA" id="ARBA00022519"/>
    </source>
</evidence>
<comment type="similarity">
    <text evidence="3 12">Belongs to the ExbD/TolR family.</text>
</comment>
<evidence type="ECO:0000256" key="6">
    <source>
        <dbReference type="ARBA" id="ARBA00022475"/>
    </source>
</evidence>
<dbReference type="PANTHER" id="PTHR30558">
    <property type="entry name" value="EXBD MEMBRANE COMPONENT OF PMF-DRIVEN MACROMOLECULE IMPORT SYSTEM"/>
    <property type="match status" value="1"/>
</dbReference>
<evidence type="ECO:0000256" key="9">
    <source>
        <dbReference type="ARBA" id="ARBA00022927"/>
    </source>
</evidence>
<keyword evidence="7" id="KW-0997">Cell inner membrane</keyword>
<dbReference type="GO" id="GO:0022857">
    <property type="term" value="F:transmembrane transporter activity"/>
    <property type="evidence" value="ECO:0007669"/>
    <property type="project" value="InterPro"/>
</dbReference>
<evidence type="ECO:0000256" key="12">
    <source>
        <dbReference type="RuleBase" id="RU003879"/>
    </source>
</evidence>
<comment type="subunit">
    <text evidence="4">The accessory proteins ExbB and ExbD seem to form a complex with TonB.</text>
</comment>
<keyword evidence="6" id="KW-1003">Cell membrane</keyword>
<name>A0A1H9CJ23_9GAMM</name>
<gene>
    <name evidence="14" type="ORF">SAMN04488038_10371</name>
</gene>
<evidence type="ECO:0000313" key="14">
    <source>
        <dbReference type="EMBL" id="SEQ01202.1"/>
    </source>
</evidence>
<evidence type="ECO:0000256" key="11">
    <source>
        <dbReference type="ARBA" id="ARBA00023136"/>
    </source>
</evidence>
<keyword evidence="10 13" id="KW-1133">Transmembrane helix</keyword>
<keyword evidence="8 12" id="KW-0812">Transmembrane</keyword>
<evidence type="ECO:0000256" key="1">
    <source>
        <dbReference type="ARBA" id="ARBA00003540"/>
    </source>
</evidence>
<evidence type="ECO:0000313" key="15">
    <source>
        <dbReference type="Proteomes" id="UP000199233"/>
    </source>
</evidence>
<dbReference type="EMBL" id="FOFS01000003">
    <property type="protein sequence ID" value="SEQ01202.1"/>
    <property type="molecule type" value="Genomic_DNA"/>
</dbReference>
<evidence type="ECO:0000256" key="10">
    <source>
        <dbReference type="ARBA" id="ARBA00022989"/>
    </source>
</evidence>
<dbReference type="Pfam" id="PF02472">
    <property type="entry name" value="ExbD"/>
    <property type="match status" value="1"/>
</dbReference>
<keyword evidence="15" id="KW-1185">Reference proteome</keyword>
<evidence type="ECO:0000256" key="2">
    <source>
        <dbReference type="ARBA" id="ARBA00004249"/>
    </source>
</evidence>
<dbReference type="GO" id="GO:0005886">
    <property type="term" value="C:plasma membrane"/>
    <property type="evidence" value="ECO:0007669"/>
    <property type="project" value="UniProtKB-SubCell"/>
</dbReference>
<feature type="transmembrane region" description="Helical" evidence="13">
    <location>
        <begin position="20"/>
        <end position="41"/>
    </location>
</feature>
<dbReference type="STRING" id="489703.SAMN04488038_10371"/>
<organism evidence="14 15">
    <name type="scientific">Solimonas aquatica</name>
    <dbReference type="NCBI Taxonomy" id="489703"/>
    <lineage>
        <taxon>Bacteria</taxon>
        <taxon>Pseudomonadati</taxon>
        <taxon>Pseudomonadota</taxon>
        <taxon>Gammaproteobacteria</taxon>
        <taxon>Nevskiales</taxon>
        <taxon>Nevskiaceae</taxon>
        <taxon>Solimonas</taxon>
    </lineage>
</organism>
<keyword evidence="5 12" id="KW-0813">Transport</keyword>
<evidence type="ECO:0000256" key="8">
    <source>
        <dbReference type="ARBA" id="ARBA00022692"/>
    </source>
</evidence>
<dbReference type="AlphaFoldDB" id="A0A1H9CJ23"/>
<dbReference type="Proteomes" id="UP000199233">
    <property type="component" value="Unassembled WGS sequence"/>
</dbReference>
<accession>A0A1H9CJ23</accession>
<comment type="function">
    <text evidence="1">Involved in the TonB-dependent energy-dependent transport of various receptor-bound substrates.</text>
</comment>
<proteinExistence type="inferred from homology"/>
<evidence type="ECO:0000256" key="3">
    <source>
        <dbReference type="ARBA" id="ARBA00005811"/>
    </source>
</evidence>
<keyword evidence="9 12" id="KW-0653">Protein transport</keyword>
<dbReference type="InterPro" id="IPR003400">
    <property type="entry name" value="ExbD"/>
</dbReference>
<protein>
    <submittedName>
        <fullName evidence="14">Biopolymer transport protein ExbD</fullName>
    </submittedName>
</protein>
<dbReference type="OrthoDB" id="9798629at2"/>
<dbReference type="RefSeq" id="WP_093282641.1">
    <property type="nucleotide sequence ID" value="NZ_FOFS01000003.1"/>
</dbReference>
<dbReference type="PANTHER" id="PTHR30558:SF12">
    <property type="entry name" value="BIOPOLYMER TRANSPORT PROTEIN EXBD"/>
    <property type="match status" value="1"/>
</dbReference>
<dbReference type="GO" id="GO:0015031">
    <property type="term" value="P:protein transport"/>
    <property type="evidence" value="ECO:0007669"/>
    <property type="project" value="UniProtKB-KW"/>
</dbReference>
<sequence>MAFGSFHGQRGSAPMAEINVIPLVDIMLVLLVIFIITAPLLTNAVKIDLPRASSNANIGKVDKVQLSIDADGQLYWNGEKLDRAQLQQRLQAAGAQPQPPELHLHADRNTRYEIIAEVMSDAAQRGVAKLGFVTDPPAAAP</sequence>
<evidence type="ECO:0000256" key="13">
    <source>
        <dbReference type="SAM" id="Phobius"/>
    </source>
</evidence>
<keyword evidence="11 13" id="KW-0472">Membrane</keyword>
<reference evidence="14 15" key="1">
    <citation type="submission" date="2016-10" db="EMBL/GenBank/DDBJ databases">
        <authorList>
            <person name="de Groot N.N."/>
        </authorList>
    </citation>
    <scope>NUCLEOTIDE SEQUENCE [LARGE SCALE GENOMIC DNA]</scope>
    <source>
        <strain evidence="14 15">DSM 25927</strain>
    </source>
</reference>
<comment type="subcellular location">
    <subcellularLocation>
        <location evidence="2">Cell inner membrane</location>
        <topology evidence="2">Single-pass type II membrane protein</topology>
    </subcellularLocation>
    <subcellularLocation>
        <location evidence="12">Cell membrane</location>
        <topology evidence="12">Single-pass type II membrane protein</topology>
    </subcellularLocation>
</comment>
<dbReference type="Gene3D" id="3.30.420.270">
    <property type="match status" value="1"/>
</dbReference>
<evidence type="ECO:0000256" key="4">
    <source>
        <dbReference type="ARBA" id="ARBA00011471"/>
    </source>
</evidence>
<evidence type="ECO:0000256" key="5">
    <source>
        <dbReference type="ARBA" id="ARBA00022448"/>
    </source>
</evidence>